<dbReference type="PANTHER" id="PTHR23320:SF128">
    <property type="entry name" value="MEMBRANE-SPANNING 4-DOMAINS SUBFAMILY A MEMBER 4A"/>
    <property type="match status" value="1"/>
</dbReference>
<feature type="compositionally biased region" description="Low complexity" evidence="1">
    <location>
        <begin position="246"/>
        <end position="259"/>
    </location>
</feature>
<keyword evidence="2" id="KW-1133">Transmembrane helix</keyword>
<dbReference type="InterPro" id="IPR030417">
    <property type="entry name" value="MS4A"/>
</dbReference>
<dbReference type="EMBL" id="JADWDJ010000020">
    <property type="protein sequence ID" value="KAG5264367.1"/>
    <property type="molecule type" value="Genomic_DNA"/>
</dbReference>
<sequence length="259" mass="27839">MGLESQTPNPAPGDLKITQVDTYLRLEPKTLGAIQVLIGILTLCLSATLLQITELHFFGDIVILLLFALEIILSGCILITTGLYPTLLWLKAMLVVHLVSLAFTTAALGLLSKNLPFRQLSYHCEHCRRFEIFSVLLIDGILGTLVLFLIVELVICIVAILVGLSVLAQGGIQLPGVSQRLTTPPVQVQPVMVAPAQMAQVSVVVTEPQAEPECTPEPEPAPKPVHAAVVPAPIVKVPSPPMESTEPQVVPIEPQVEPL</sequence>
<feature type="transmembrane region" description="Helical" evidence="2">
    <location>
        <begin position="90"/>
        <end position="111"/>
    </location>
</feature>
<keyword evidence="2" id="KW-0472">Membrane</keyword>
<organism evidence="3 4">
    <name type="scientific">Alosa alosa</name>
    <name type="common">allis shad</name>
    <dbReference type="NCBI Taxonomy" id="278164"/>
    <lineage>
        <taxon>Eukaryota</taxon>
        <taxon>Metazoa</taxon>
        <taxon>Chordata</taxon>
        <taxon>Craniata</taxon>
        <taxon>Vertebrata</taxon>
        <taxon>Euteleostomi</taxon>
        <taxon>Actinopterygii</taxon>
        <taxon>Neopterygii</taxon>
        <taxon>Teleostei</taxon>
        <taxon>Clupei</taxon>
        <taxon>Clupeiformes</taxon>
        <taxon>Clupeoidei</taxon>
        <taxon>Clupeidae</taxon>
        <taxon>Alosa</taxon>
    </lineage>
</organism>
<feature type="region of interest" description="Disordered" evidence="1">
    <location>
        <begin position="238"/>
        <end position="259"/>
    </location>
</feature>
<keyword evidence="2" id="KW-0812">Transmembrane</keyword>
<reference evidence="3" key="1">
    <citation type="submission" date="2020-10" db="EMBL/GenBank/DDBJ databases">
        <title>Chromosome-scale genome assembly of the Allis shad, Alosa alosa.</title>
        <authorList>
            <person name="Margot Z."/>
            <person name="Christophe K."/>
            <person name="Cabau C."/>
            <person name="Louis A."/>
            <person name="Berthelot C."/>
            <person name="Parey E."/>
            <person name="Roest Crollius H."/>
            <person name="Montfort J."/>
            <person name="Robinson-Rechavi M."/>
            <person name="Bucao C."/>
            <person name="Bouchez O."/>
            <person name="Gislard M."/>
            <person name="Lluch J."/>
            <person name="Milhes M."/>
            <person name="Lampietro C."/>
            <person name="Lopez Roques C."/>
            <person name="Donnadieu C."/>
            <person name="Braasch I."/>
            <person name="Desvignes T."/>
            <person name="Postlethwait J."/>
            <person name="Bobe J."/>
            <person name="Guiguen Y."/>
        </authorList>
    </citation>
    <scope>NUCLEOTIDE SEQUENCE</scope>
    <source>
        <strain evidence="3">M-15738</strain>
        <tissue evidence="3">Blood</tissue>
    </source>
</reference>
<feature type="transmembrane region" description="Helical" evidence="2">
    <location>
        <begin position="31"/>
        <end position="50"/>
    </location>
</feature>
<dbReference type="AlphaFoldDB" id="A0AAV6FTB1"/>
<evidence type="ECO:0000313" key="3">
    <source>
        <dbReference type="EMBL" id="KAG5264367.1"/>
    </source>
</evidence>
<dbReference type="PANTHER" id="PTHR23320">
    <property type="entry name" value="MEMBRANE-SPANNING 4-DOMAINS SUBFAMILY A MS4A -RELATED"/>
    <property type="match status" value="1"/>
</dbReference>
<comment type="caution">
    <text evidence="3">The sequence shown here is derived from an EMBL/GenBank/DDBJ whole genome shotgun (WGS) entry which is preliminary data.</text>
</comment>
<keyword evidence="4" id="KW-1185">Reference proteome</keyword>
<evidence type="ECO:0000313" key="4">
    <source>
        <dbReference type="Proteomes" id="UP000823561"/>
    </source>
</evidence>
<evidence type="ECO:0000256" key="2">
    <source>
        <dbReference type="SAM" id="Phobius"/>
    </source>
</evidence>
<accession>A0AAV6FTB1</accession>
<gene>
    <name evidence="3" type="ORF">AALO_G00252990</name>
</gene>
<feature type="transmembrane region" description="Helical" evidence="2">
    <location>
        <begin position="132"/>
        <end position="164"/>
    </location>
</feature>
<dbReference type="Proteomes" id="UP000823561">
    <property type="component" value="Chromosome 20"/>
</dbReference>
<protein>
    <submittedName>
        <fullName evidence="3">Uncharacterized protein</fullName>
    </submittedName>
</protein>
<evidence type="ECO:0000256" key="1">
    <source>
        <dbReference type="SAM" id="MobiDB-lite"/>
    </source>
</evidence>
<feature type="transmembrane region" description="Helical" evidence="2">
    <location>
        <begin position="62"/>
        <end position="84"/>
    </location>
</feature>
<proteinExistence type="predicted"/>
<name>A0AAV6FTB1_9TELE</name>